<dbReference type="EMBL" id="CP014924">
    <property type="protein sequence ID" value="ANZ66018.1"/>
    <property type="molecule type" value="Genomic_DNA"/>
</dbReference>
<dbReference type="RefSeq" id="WP_054710352.1">
    <property type="nucleotide sequence ID" value="NZ_CP014912.1"/>
</dbReference>
<feature type="transmembrane region" description="Helical" evidence="1">
    <location>
        <begin position="36"/>
        <end position="61"/>
    </location>
</feature>
<evidence type="ECO:0000313" key="3">
    <source>
        <dbReference type="Proteomes" id="UP000093267"/>
    </source>
</evidence>
<gene>
    <name evidence="2" type="ORF">AYR63_01910</name>
</gene>
<organism evidence="2 3">
    <name type="scientific">Secundilactobacillus paracollinoides</name>
    <dbReference type="NCBI Taxonomy" id="240427"/>
    <lineage>
        <taxon>Bacteria</taxon>
        <taxon>Bacillati</taxon>
        <taxon>Bacillota</taxon>
        <taxon>Bacilli</taxon>
        <taxon>Lactobacillales</taxon>
        <taxon>Lactobacillaceae</taxon>
        <taxon>Secundilactobacillus</taxon>
    </lineage>
</organism>
<evidence type="ECO:0000313" key="2">
    <source>
        <dbReference type="EMBL" id="ANZ66018.1"/>
    </source>
</evidence>
<dbReference type="STRING" id="240427.AYR62_01030"/>
<keyword evidence="3" id="KW-1185">Reference proteome</keyword>
<feature type="transmembrane region" description="Helical" evidence="1">
    <location>
        <begin position="6"/>
        <end position="24"/>
    </location>
</feature>
<protein>
    <submittedName>
        <fullName evidence="2">Uncharacterized protein</fullName>
    </submittedName>
</protein>
<dbReference type="AlphaFoldDB" id="A0A1B2IVH1"/>
<keyword evidence="1" id="KW-0472">Membrane</keyword>
<sequence length="65" mass="7271">MRWSIFMMFIAVAIVCSSCAVIFYHRKSSERWEAYLFGVMGGSAAVLAVVQLVMVVVGHFVPHFS</sequence>
<proteinExistence type="predicted"/>
<accession>A0A1B2IVH1</accession>
<dbReference type="KEGG" id="lpd:AYR62_01030"/>
<name>A0A1B2IVH1_9LACO</name>
<reference evidence="2 3" key="1">
    <citation type="submission" date="2016-03" db="EMBL/GenBank/DDBJ databases">
        <title>Pediococcus and Lactobacillus from brewery environment - whole genome sequencing and assembly.</title>
        <authorList>
            <person name="Behr J."/>
            <person name="Geissler A.J."/>
            <person name="Vogel R.F."/>
        </authorList>
    </citation>
    <scope>NUCLEOTIDE SEQUENCE [LARGE SCALE GENOMIC DNA]</scope>
    <source>
        <strain evidence="2 3">TMW 1.1995</strain>
    </source>
</reference>
<dbReference type="OrthoDB" id="9930070at2"/>
<dbReference type="Proteomes" id="UP000093267">
    <property type="component" value="Chromosome"/>
</dbReference>
<keyword evidence="1" id="KW-0812">Transmembrane</keyword>
<keyword evidence="1" id="KW-1133">Transmembrane helix</keyword>
<evidence type="ECO:0000256" key="1">
    <source>
        <dbReference type="SAM" id="Phobius"/>
    </source>
</evidence>